<evidence type="ECO:0000256" key="2">
    <source>
        <dbReference type="SAM" id="SignalP"/>
    </source>
</evidence>
<dbReference type="EnsemblPlants" id="evm.model.05.1920">
    <property type="protein sequence ID" value="cds.evm.model.05.1920"/>
    <property type="gene ID" value="evm.TU.05.1920"/>
</dbReference>
<dbReference type="EMBL" id="UZAU01000547">
    <property type="status" value="NOT_ANNOTATED_CDS"/>
    <property type="molecule type" value="Genomic_DNA"/>
</dbReference>
<protein>
    <submittedName>
        <fullName evidence="3">Uncharacterized protein</fullName>
    </submittedName>
</protein>
<reference evidence="3" key="2">
    <citation type="submission" date="2021-03" db="UniProtKB">
        <authorList>
            <consortium name="EnsemblPlants"/>
        </authorList>
    </citation>
    <scope>IDENTIFICATION</scope>
</reference>
<feature type="compositionally biased region" description="Low complexity" evidence="1">
    <location>
        <begin position="72"/>
        <end position="89"/>
    </location>
</feature>
<accession>A0A803PNG7</accession>
<keyword evidence="4" id="KW-1185">Reference proteome</keyword>
<sequence length="96" mass="9640">MAIHRVTISVVLLIFLGLVIGTYASRALFHTEEALKGALTDHHAVGLGVGVGVSRGITSGASQDEGSAGATSESVVGESGVGGRYSSNGYRGGPIQ</sequence>
<name>A0A803PNG7_CANSA</name>
<organism evidence="3 4">
    <name type="scientific">Cannabis sativa</name>
    <name type="common">Hemp</name>
    <name type="synonym">Marijuana</name>
    <dbReference type="NCBI Taxonomy" id="3483"/>
    <lineage>
        <taxon>Eukaryota</taxon>
        <taxon>Viridiplantae</taxon>
        <taxon>Streptophyta</taxon>
        <taxon>Embryophyta</taxon>
        <taxon>Tracheophyta</taxon>
        <taxon>Spermatophyta</taxon>
        <taxon>Magnoliopsida</taxon>
        <taxon>eudicotyledons</taxon>
        <taxon>Gunneridae</taxon>
        <taxon>Pentapetalae</taxon>
        <taxon>rosids</taxon>
        <taxon>fabids</taxon>
        <taxon>Rosales</taxon>
        <taxon>Cannabaceae</taxon>
        <taxon>Cannabis</taxon>
    </lineage>
</organism>
<feature type="signal peptide" evidence="2">
    <location>
        <begin position="1"/>
        <end position="24"/>
    </location>
</feature>
<feature type="region of interest" description="Disordered" evidence="1">
    <location>
        <begin position="60"/>
        <end position="96"/>
    </location>
</feature>
<proteinExistence type="predicted"/>
<evidence type="ECO:0000256" key="1">
    <source>
        <dbReference type="SAM" id="MobiDB-lite"/>
    </source>
</evidence>
<feature type="compositionally biased region" description="Polar residues" evidence="1">
    <location>
        <begin position="60"/>
        <end position="71"/>
    </location>
</feature>
<dbReference type="Proteomes" id="UP000596661">
    <property type="component" value="Chromosome 5"/>
</dbReference>
<reference evidence="3" key="1">
    <citation type="submission" date="2018-11" db="EMBL/GenBank/DDBJ databases">
        <authorList>
            <person name="Grassa J C."/>
        </authorList>
    </citation>
    <scope>NUCLEOTIDE SEQUENCE [LARGE SCALE GENOMIC DNA]</scope>
</reference>
<evidence type="ECO:0000313" key="3">
    <source>
        <dbReference type="EnsemblPlants" id="cds.evm.model.05.1920"/>
    </source>
</evidence>
<dbReference type="AlphaFoldDB" id="A0A803PNG7"/>
<feature type="chain" id="PRO_5031200133" evidence="2">
    <location>
        <begin position="25"/>
        <end position="96"/>
    </location>
</feature>
<evidence type="ECO:0000313" key="4">
    <source>
        <dbReference type="Proteomes" id="UP000596661"/>
    </source>
</evidence>
<keyword evidence="2" id="KW-0732">Signal</keyword>
<dbReference type="Gramene" id="evm.model.05.1920">
    <property type="protein sequence ID" value="cds.evm.model.05.1920"/>
    <property type="gene ID" value="evm.TU.05.1920"/>
</dbReference>